<protein>
    <recommendedName>
        <fullName evidence="8">4-hydroxybenzoate polyprenyltransferase</fullName>
    </recommendedName>
</protein>
<feature type="transmembrane region" description="Helical" evidence="5">
    <location>
        <begin position="213"/>
        <end position="238"/>
    </location>
</feature>
<dbReference type="InterPro" id="IPR000537">
    <property type="entry name" value="UbiA_prenyltransferase"/>
</dbReference>
<feature type="transmembrane region" description="Helical" evidence="5">
    <location>
        <begin position="244"/>
        <end position="262"/>
    </location>
</feature>
<dbReference type="Pfam" id="PF01040">
    <property type="entry name" value="UbiA"/>
    <property type="match status" value="1"/>
</dbReference>
<keyword evidence="2 5" id="KW-0812">Transmembrane</keyword>
<feature type="transmembrane region" description="Helical" evidence="5">
    <location>
        <begin position="88"/>
        <end position="107"/>
    </location>
</feature>
<comment type="subcellular location">
    <subcellularLocation>
        <location evidence="1">Membrane</location>
        <topology evidence="1">Multi-pass membrane protein</topology>
    </subcellularLocation>
</comment>
<keyword evidence="3 5" id="KW-1133">Transmembrane helix</keyword>
<organism evidence="6 7">
    <name type="scientific">Candidatus Coatesbacteria bacterium RBG_13_66_14</name>
    <dbReference type="NCBI Taxonomy" id="1817816"/>
    <lineage>
        <taxon>Bacteria</taxon>
        <taxon>Candidatus Coatesiibacteriota</taxon>
    </lineage>
</organism>
<dbReference type="AlphaFoldDB" id="A0A1F5FGU5"/>
<dbReference type="InterPro" id="IPR050475">
    <property type="entry name" value="Prenyltransferase_related"/>
</dbReference>
<dbReference type="Gene3D" id="1.20.120.1780">
    <property type="entry name" value="UbiA prenyltransferase"/>
    <property type="match status" value="1"/>
</dbReference>
<proteinExistence type="predicted"/>
<evidence type="ECO:0000256" key="5">
    <source>
        <dbReference type="SAM" id="Phobius"/>
    </source>
</evidence>
<evidence type="ECO:0000256" key="3">
    <source>
        <dbReference type="ARBA" id="ARBA00022989"/>
    </source>
</evidence>
<dbReference type="GO" id="GO:0016020">
    <property type="term" value="C:membrane"/>
    <property type="evidence" value="ECO:0007669"/>
    <property type="project" value="UniProtKB-SubCell"/>
</dbReference>
<feature type="transmembrane region" description="Helical" evidence="5">
    <location>
        <begin position="141"/>
        <end position="160"/>
    </location>
</feature>
<accession>A0A1F5FGU5</accession>
<feature type="transmembrane region" description="Helical" evidence="5">
    <location>
        <begin position="40"/>
        <end position="61"/>
    </location>
</feature>
<dbReference type="InterPro" id="IPR044878">
    <property type="entry name" value="UbiA_sf"/>
</dbReference>
<gene>
    <name evidence="6" type="ORF">A2Y64_04820</name>
</gene>
<name>A0A1F5FGU5_9BACT</name>
<dbReference type="Proteomes" id="UP000177187">
    <property type="component" value="Unassembled WGS sequence"/>
</dbReference>
<feature type="transmembrane region" description="Helical" evidence="5">
    <location>
        <begin position="172"/>
        <end position="192"/>
    </location>
</feature>
<evidence type="ECO:0000256" key="2">
    <source>
        <dbReference type="ARBA" id="ARBA00022692"/>
    </source>
</evidence>
<evidence type="ECO:0008006" key="8">
    <source>
        <dbReference type="Google" id="ProtNLM"/>
    </source>
</evidence>
<evidence type="ECO:0000256" key="1">
    <source>
        <dbReference type="ARBA" id="ARBA00004141"/>
    </source>
</evidence>
<comment type="caution">
    <text evidence="6">The sequence shown here is derived from an EMBL/GenBank/DDBJ whole genome shotgun (WGS) entry which is preliminary data.</text>
</comment>
<evidence type="ECO:0000256" key="4">
    <source>
        <dbReference type="ARBA" id="ARBA00023136"/>
    </source>
</evidence>
<sequence length="299" mass="32224">MSFSGYVRLARPFTLLAPFFGFVCFALVAVGSPVGGEVGLTWGLALKIFTGALAAATLNMASNTVNQIFDRDIDAVNKPTRPLVTGEVALRGAAAACIAFYLAAIGLALLVNLRFFIIVLVTCLVTYSYSGPPLRTKRNAFAANFTMALPRGGLLVIAGWSAVKDIWFAEPWFIAAVFFLFILGASTTKDFADMEGDARYGCRTLPVIFGVRRAAWMIAPFFVVPFGCVYLGLALGVLEGDATALSILAAILVLWGAFIVSLILRDPNRLATESNHPSWKHMYLLMVVSQIGFAVSYLV</sequence>
<evidence type="ECO:0000313" key="6">
    <source>
        <dbReference type="EMBL" id="OGD78895.1"/>
    </source>
</evidence>
<feature type="transmembrane region" description="Helical" evidence="5">
    <location>
        <begin position="113"/>
        <end position="129"/>
    </location>
</feature>
<dbReference type="STRING" id="1817816.A2Y64_04820"/>
<dbReference type="GO" id="GO:0016765">
    <property type="term" value="F:transferase activity, transferring alkyl or aryl (other than methyl) groups"/>
    <property type="evidence" value="ECO:0007669"/>
    <property type="project" value="InterPro"/>
</dbReference>
<reference evidence="6 7" key="1">
    <citation type="journal article" date="2016" name="Nat. Commun.">
        <title>Thousands of microbial genomes shed light on interconnected biogeochemical processes in an aquifer system.</title>
        <authorList>
            <person name="Anantharaman K."/>
            <person name="Brown C.T."/>
            <person name="Hug L.A."/>
            <person name="Sharon I."/>
            <person name="Castelle C.J."/>
            <person name="Probst A.J."/>
            <person name="Thomas B.C."/>
            <person name="Singh A."/>
            <person name="Wilkins M.J."/>
            <person name="Karaoz U."/>
            <person name="Brodie E.L."/>
            <person name="Williams K.H."/>
            <person name="Hubbard S.S."/>
            <person name="Banfield J.F."/>
        </authorList>
    </citation>
    <scope>NUCLEOTIDE SEQUENCE [LARGE SCALE GENOMIC DNA]</scope>
</reference>
<evidence type="ECO:0000313" key="7">
    <source>
        <dbReference type="Proteomes" id="UP000177187"/>
    </source>
</evidence>
<dbReference type="Gene3D" id="1.10.357.140">
    <property type="entry name" value="UbiA prenyltransferase"/>
    <property type="match status" value="1"/>
</dbReference>
<feature type="transmembrane region" description="Helical" evidence="5">
    <location>
        <begin position="12"/>
        <end position="34"/>
    </location>
</feature>
<keyword evidence="4 5" id="KW-0472">Membrane</keyword>
<dbReference type="PANTHER" id="PTHR42723:SF1">
    <property type="entry name" value="CHLOROPHYLL SYNTHASE, CHLOROPLASTIC"/>
    <property type="match status" value="1"/>
</dbReference>
<dbReference type="PANTHER" id="PTHR42723">
    <property type="entry name" value="CHLOROPHYLL SYNTHASE"/>
    <property type="match status" value="1"/>
</dbReference>
<dbReference type="EMBL" id="MFAF01000021">
    <property type="protein sequence ID" value="OGD78895.1"/>
    <property type="molecule type" value="Genomic_DNA"/>
</dbReference>